<evidence type="ECO:0000313" key="1">
    <source>
        <dbReference type="EMBL" id="KAA2218813.1"/>
    </source>
</evidence>
<dbReference type="EMBL" id="VUOE01000001">
    <property type="protein sequence ID" value="KAA2218813.1"/>
    <property type="molecule type" value="Genomic_DNA"/>
</dbReference>
<accession>A0A5B2TXC1</accession>
<proteinExistence type="predicted"/>
<dbReference type="AlphaFoldDB" id="A0A5B2TXC1"/>
<sequence length="257" mass="30000">MKKIAVIFVIVGLCLVGLAYYFSSESLKLIERKHKGDDLNDVILGNEMILEVSAKEELQYDNEIIYPSIALNKPDHAAVSPCIQLFQSNGELDALCLNNLLNVVIDDFGELAFFKADIGSSIDYDNLSFDHTFLSNLFSKNNTLANSLTLGFLNRYRNPERLQQAFRKHKQDLFQSVPKNMYQRVFEKQVNRLLSAHEEIAQQNNKEAFFEDLYFKADTQNSHRQYWKYTFWKRREIEKTDGIVFTILSEIKKRYDR</sequence>
<dbReference type="Proteomes" id="UP000323188">
    <property type="component" value="Unassembled WGS sequence"/>
</dbReference>
<reference evidence="1 2" key="1">
    <citation type="submission" date="2019-09" db="EMBL/GenBank/DDBJ databases">
        <authorList>
            <person name="Khan S.A."/>
            <person name="Jeon C.O."/>
            <person name="Chun B.H."/>
            <person name="Jeong S.E."/>
        </authorList>
    </citation>
    <scope>NUCLEOTIDE SEQUENCE [LARGE SCALE GENOMIC DNA]</scope>
    <source>
        <strain evidence="1 2">KCTC 42508</strain>
    </source>
</reference>
<comment type="caution">
    <text evidence="1">The sequence shown here is derived from an EMBL/GenBank/DDBJ whole genome shotgun (WGS) entry which is preliminary data.</text>
</comment>
<dbReference type="RefSeq" id="WP_154917327.1">
    <property type="nucleotide sequence ID" value="NZ_VUOE01000001.1"/>
</dbReference>
<protein>
    <submittedName>
        <fullName evidence="1">Uncharacterized protein</fullName>
    </submittedName>
</protein>
<evidence type="ECO:0000313" key="2">
    <source>
        <dbReference type="Proteomes" id="UP000323188"/>
    </source>
</evidence>
<organism evidence="1 2">
    <name type="scientific">Maribacter flavus</name>
    <dbReference type="NCBI Taxonomy" id="1658664"/>
    <lineage>
        <taxon>Bacteria</taxon>
        <taxon>Pseudomonadati</taxon>
        <taxon>Bacteroidota</taxon>
        <taxon>Flavobacteriia</taxon>
        <taxon>Flavobacteriales</taxon>
        <taxon>Flavobacteriaceae</taxon>
        <taxon>Maribacter</taxon>
    </lineage>
</organism>
<gene>
    <name evidence="1" type="ORF">F0361_04085</name>
</gene>
<name>A0A5B2TXC1_9FLAO</name>